<gene>
    <name evidence="9" type="ORF">FZ942_23815</name>
</gene>
<organism evidence="9 10">
    <name type="scientific">Azospirillum lipoferum</name>
    <dbReference type="NCBI Taxonomy" id="193"/>
    <lineage>
        <taxon>Bacteria</taxon>
        <taxon>Pseudomonadati</taxon>
        <taxon>Pseudomonadota</taxon>
        <taxon>Alphaproteobacteria</taxon>
        <taxon>Rhodospirillales</taxon>
        <taxon>Azospirillaceae</taxon>
        <taxon>Azospirillum</taxon>
    </lineage>
</organism>
<evidence type="ECO:0000256" key="5">
    <source>
        <dbReference type="PROSITE-ProRule" id="PRU00284"/>
    </source>
</evidence>
<dbReference type="Proteomes" id="UP000324927">
    <property type="component" value="Unassembled WGS sequence"/>
</dbReference>
<keyword evidence="3 5" id="KW-0807">Transducer</keyword>
<dbReference type="PROSITE" id="PS50111">
    <property type="entry name" value="CHEMOTAXIS_TRANSDUC_2"/>
    <property type="match status" value="1"/>
</dbReference>
<comment type="similarity">
    <text evidence="4">Belongs to the methyl-accepting chemotaxis (MCP) protein family.</text>
</comment>
<name>A0A5A9GGL6_AZOLI</name>
<feature type="region of interest" description="Disordered" evidence="6">
    <location>
        <begin position="159"/>
        <end position="215"/>
    </location>
</feature>
<accession>A0A5A9GGL6</accession>
<dbReference type="GO" id="GO:0005886">
    <property type="term" value="C:plasma membrane"/>
    <property type="evidence" value="ECO:0007669"/>
    <property type="project" value="UniProtKB-SubCell"/>
</dbReference>
<dbReference type="Pfam" id="PF00015">
    <property type="entry name" value="MCPsignal"/>
    <property type="match status" value="1"/>
</dbReference>
<dbReference type="PROSITE" id="PS50192">
    <property type="entry name" value="T_SNARE"/>
    <property type="match status" value="1"/>
</dbReference>
<dbReference type="InterPro" id="IPR004090">
    <property type="entry name" value="Chemotax_Me-accpt_rcpt"/>
</dbReference>
<proteinExistence type="inferred from homology"/>
<evidence type="ECO:0000256" key="4">
    <source>
        <dbReference type="ARBA" id="ARBA00029447"/>
    </source>
</evidence>
<dbReference type="InterPro" id="IPR004089">
    <property type="entry name" value="MCPsignal_dom"/>
</dbReference>
<dbReference type="GO" id="GO:0006935">
    <property type="term" value="P:chemotaxis"/>
    <property type="evidence" value="ECO:0007669"/>
    <property type="project" value="InterPro"/>
</dbReference>
<dbReference type="InterPro" id="IPR000727">
    <property type="entry name" value="T_SNARE_dom"/>
</dbReference>
<dbReference type="EMBL" id="VTTN01000011">
    <property type="protein sequence ID" value="KAA0593476.1"/>
    <property type="molecule type" value="Genomic_DNA"/>
</dbReference>
<evidence type="ECO:0000256" key="3">
    <source>
        <dbReference type="ARBA" id="ARBA00023224"/>
    </source>
</evidence>
<keyword evidence="2" id="KW-0472">Membrane</keyword>
<protein>
    <recommendedName>
        <fullName evidence="11">Methyl-accepting transducer domain-containing protein</fullName>
    </recommendedName>
</protein>
<dbReference type="SUPFAM" id="SSF58104">
    <property type="entry name" value="Methyl-accepting chemotaxis protein (MCP) signaling domain"/>
    <property type="match status" value="1"/>
</dbReference>
<dbReference type="PANTHER" id="PTHR32089:SF112">
    <property type="entry name" value="LYSOZYME-LIKE PROTEIN-RELATED"/>
    <property type="match status" value="1"/>
</dbReference>
<dbReference type="PRINTS" id="PR00260">
    <property type="entry name" value="CHEMTRNSDUCR"/>
</dbReference>
<evidence type="ECO:0000313" key="10">
    <source>
        <dbReference type="Proteomes" id="UP000324927"/>
    </source>
</evidence>
<dbReference type="GO" id="GO:0004888">
    <property type="term" value="F:transmembrane signaling receptor activity"/>
    <property type="evidence" value="ECO:0007669"/>
    <property type="project" value="InterPro"/>
</dbReference>
<reference evidence="9 10" key="1">
    <citation type="submission" date="2019-08" db="EMBL/GenBank/DDBJ databases">
        <authorList>
            <person name="Grouzdev D."/>
            <person name="Tikhonova E."/>
            <person name="Kravchenko I."/>
        </authorList>
    </citation>
    <scope>NUCLEOTIDE SEQUENCE [LARGE SCALE GENOMIC DNA]</scope>
    <source>
        <strain evidence="9 10">59b</strain>
    </source>
</reference>
<dbReference type="GO" id="GO:0007165">
    <property type="term" value="P:signal transduction"/>
    <property type="evidence" value="ECO:0007669"/>
    <property type="project" value="UniProtKB-KW"/>
</dbReference>
<evidence type="ECO:0000256" key="6">
    <source>
        <dbReference type="SAM" id="MobiDB-lite"/>
    </source>
</evidence>
<evidence type="ECO:0008006" key="11">
    <source>
        <dbReference type="Google" id="ProtNLM"/>
    </source>
</evidence>
<dbReference type="PANTHER" id="PTHR32089">
    <property type="entry name" value="METHYL-ACCEPTING CHEMOTAXIS PROTEIN MCPB"/>
    <property type="match status" value="1"/>
</dbReference>
<feature type="domain" description="T-SNARE coiled-coil homology" evidence="8">
    <location>
        <begin position="70"/>
        <end position="122"/>
    </location>
</feature>
<dbReference type="AlphaFoldDB" id="A0A5A9GGL6"/>
<keyword evidence="2" id="KW-1003">Cell membrane</keyword>
<comment type="subcellular location">
    <subcellularLocation>
        <location evidence="1">Cell inner membrane</location>
        <topology evidence="1">Multi-pass membrane protein</topology>
    </subcellularLocation>
</comment>
<dbReference type="RefSeq" id="WP_149233579.1">
    <property type="nucleotide sequence ID" value="NZ_JALJXJ010000001.1"/>
</dbReference>
<evidence type="ECO:0000313" key="9">
    <source>
        <dbReference type="EMBL" id="KAA0593476.1"/>
    </source>
</evidence>
<comment type="caution">
    <text evidence="9">The sequence shown here is derived from an EMBL/GenBank/DDBJ whole genome shotgun (WGS) entry which is preliminary data.</text>
</comment>
<keyword evidence="10" id="KW-1185">Reference proteome</keyword>
<evidence type="ECO:0000256" key="1">
    <source>
        <dbReference type="ARBA" id="ARBA00004429"/>
    </source>
</evidence>
<evidence type="ECO:0000256" key="2">
    <source>
        <dbReference type="ARBA" id="ARBA00022519"/>
    </source>
</evidence>
<dbReference type="OrthoDB" id="7295762at2"/>
<dbReference type="Gene3D" id="1.10.287.950">
    <property type="entry name" value="Methyl-accepting chemotaxis protein"/>
    <property type="match status" value="1"/>
</dbReference>
<evidence type="ECO:0000259" key="8">
    <source>
        <dbReference type="PROSITE" id="PS50192"/>
    </source>
</evidence>
<evidence type="ECO:0000259" key="7">
    <source>
        <dbReference type="PROSITE" id="PS50111"/>
    </source>
</evidence>
<keyword evidence="2" id="KW-0997">Cell inner membrane</keyword>
<sequence length="215" mass="22359">MPVALIAFGIANLVTCALPTKARAGEAGKGFAVGASEVKSLANQKEKATEEISGQTLAIQREIQGAVGAIRGIADTVQQVNQIATSIASAVEEQTAATGEISRNVQQTAQGTAKVSRNIMGVNDASQEAWRSAREVPQAADGLGTQVQSLRESVKRLHYPHPRGLTPSLTPSPPLSRKAPGAGVPGPSSLPKRSAKPRQPFTTVPPLGCSTWPDI</sequence>
<feature type="domain" description="Methyl-accepting transducer" evidence="7">
    <location>
        <begin position="1"/>
        <end position="144"/>
    </location>
</feature>